<dbReference type="SUPFAM" id="SSF54637">
    <property type="entry name" value="Thioesterase/thiol ester dehydrase-isomerase"/>
    <property type="match status" value="1"/>
</dbReference>
<organism evidence="2 3">
    <name type="scientific">Chlamydomonas reinhardtii</name>
    <name type="common">Chlamydomonas smithii</name>
    <dbReference type="NCBI Taxonomy" id="3055"/>
    <lineage>
        <taxon>Eukaryota</taxon>
        <taxon>Viridiplantae</taxon>
        <taxon>Chlorophyta</taxon>
        <taxon>core chlorophytes</taxon>
        <taxon>Chlorophyceae</taxon>
        <taxon>CS clade</taxon>
        <taxon>Chlamydomonadales</taxon>
        <taxon>Chlamydomonadaceae</taxon>
        <taxon>Chlamydomonas</taxon>
    </lineage>
</organism>
<evidence type="ECO:0008006" key="4">
    <source>
        <dbReference type="Google" id="ProtNLM"/>
    </source>
</evidence>
<name>A0A2K3CWF4_CHLRE</name>
<protein>
    <recommendedName>
        <fullName evidence="4">Thioesterase domain-containing protein</fullName>
    </recommendedName>
</protein>
<feature type="compositionally biased region" description="Gly residues" evidence="1">
    <location>
        <begin position="209"/>
        <end position="218"/>
    </location>
</feature>
<dbReference type="Gramene" id="PNW72606">
    <property type="protein sequence ID" value="PNW72606"/>
    <property type="gene ID" value="CHLRE_15g640900v5"/>
</dbReference>
<dbReference type="CDD" id="cd03443">
    <property type="entry name" value="PaaI_thioesterase"/>
    <property type="match status" value="1"/>
</dbReference>
<keyword evidence="3" id="KW-1185">Reference proteome</keyword>
<dbReference type="GeneID" id="66056451"/>
<dbReference type="AlphaFoldDB" id="A0A2K3CWF4"/>
<evidence type="ECO:0000256" key="1">
    <source>
        <dbReference type="SAM" id="MobiDB-lite"/>
    </source>
</evidence>
<dbReference type="KEGG" id="cre:CHLRE_15g640900v5"/>
<dbReference type="Gene3D" id="3.10.129.10">
    <property type="entry name" value="Hotdog Thioesterase"/>
    <property type="match status" value="1"/>
</dbReference>
<dbReference type="EMBL" id="CM008976">
    <property type="protein sequence ID" value="PNW72606.1"/>
    <property type="molecule type" value="Genomic_DNA"/>
</dbReference>
<evidence type="ECO:0000313" key="3">
    <source>
        <dbReference type="Proteomes" id="UP000006906"/>
    </source>
</evidence>
<reference evidence="2 3" key="1">
    <citation type="journal article" date="2007" name="Science">
        <title>The Chlamydomonas genome reveals the evolution of key animal and plant functions.</title>
        <authorList>
            <person name="Merchant S.S."/>
            <person name="Prochnik S.E."/>
            <person name="Vallon O."/>
            <person name="Harris E.H."/>
            <person name="Karpowicz S.J."/>
            <person name="Witman G.B."/>
            <person name="Terry A."/>
            <person name="Salamov A."/>
            <person name="Fritz-Laylin L.K."/>
            <person name="Marechal-Drouard L."/>
            <person name="Marshall W.F."/>
            <person name="Qu L.H."/>
            <person name="Nelson D.R."/>
            <person name="Sanderfoot A.A."/>
            <person name="Spalding M.H."/>
            <person name="Kapitonov V.V."/>
            <person name="Ren Q."/>
            <person name="Ferris P."/>
            <person name="Lindquist E."/>
            <person name="Shapiro H."/>
            <person name="Lucas S.M."/>
            <person name="Grimwood J."/>
            <person name="Schmutz J."/>
            <person name="Cardol P."/>
            <person name="Cerutti H."/>
            <person name="Chanfreau G."/>
            <person name="Chen C.L."/>
            <person name="Cognat V."/>
            <person name="Croft M.T."/>
            <person name="Dent R."/>
            <person name="Dutcher S."/>
            <person name="Fernandez E."/>
            <person name="Fukuzawa H."/>
            <person name="Gonzalez-Ballester D."/>
            <person name="Gonzalez-Halphen D."/>
            <person name="Hallmann A."/>
            <person name="Hanikenne M."/>
            <person name="Hippler M."/>
            <person name="Inwood W."/>
            <person name="Jabbari K."/>
            <person name="Kalanon M."/>
            <person name="Kuras R."/>
            <person name="Lefebvre P.A."/>
            <person name="Lemaire S.D."/>
            <person name="Lobanov A.V."/>
            <person name="Lohr M."/>
            <person name="Manuell A."/>
            <person name="Meier I."/>
            <person name="Mets L."/>
            <person name="Mittag M."/>
            <person name="Mittelmeier T."/>
            <person name="Moroney J.V."/>
            <person name="Moseley J."/>
            <person name="Napoli C."/>
            <person name="Nedelcu A.M."/>
            <person name="Niyogi K."/>
            <person name="Novoselov S.V."/>
            <person name="Paulsen I.T."/>
            <person name="Pazour G."/>
            <person name="Purton S."/>
            <person name="Ral J.P."/>
            <person name="Riano-Pachon D.M."/>
            <person name="Riekhof W."/>
            <person name="Rymarquis L."/>
            <person name="Schroda M."/>
            <person name="Stern D."/>
            <person name="Umen J."/>
            <person name="Willows R."/>
            <person name="Wilson N."/>
            <person name="Zimmer S.L."/>
            <person name="Allmer J."/>
            <person name="Balk J."/>
            <person name="Bisova K."/>
            <person name="Chen C.J."/>
            <person name="Elias M."/>
            <person name="Gendler K."/>
            <person name="Hauser C."/>
            <person name="Lamb M.R."/>
            <person name="Ledford H."/>
            <person name="Long J.C."/>
            <person name="Minagawa J."/>
            <person name="Page M.D."/>
            <person name="Pan J."/>
            <person name="Pootakham W."/>
            <person name="Roje S."/>
            <person name="Rose A."/>
            <person name="Stahlberg E."/>
            <person name="Terauchi A.M."/>
            <person name="Yang P."/>
            <person name="Ball S."/>
            <person name="Bowler C."/>
            <person name="Dieckmann C.L."/>
            <person name="Gladyshev V.N."/>
            <person name="Green P."/>
            <person name="Jorgensen R."/>
            <person name="Mayfield S."/>
            <person name="Mueller-Roeber B."/>
            <person name="Rajamani S."/>
            <person name="Sayre R.T."/>
            <person name="Brokstein P."/>
            <person name="Dubchak I."/>
            <person name="Goodstein D."/>
            <person name="Hornick L."/>
            <person name="Huang Y.W."/>
            <person name="Jhaveri J."/>
            <person name="Luo Y."/>
            <person name="Martinez D."/>
            <person name="Ngau W.C."/>
            <person name="Otillar B."/>
            <person name="Poliakov A."/>
            <person name="Porter A."/>
            <person name="Szajkowski L."/>
            <person name="Werner G."/>
            <person name="Zhou K."/>
            <person name="Grigoriev I.V."/>
            <person name="Rokhsar D.S."/>
            <person name="Grossman A.R."/>
        </authorList>
    </citation>
    <scope>NUCLEOTIDE SEQUENCE [LARGE SCALE GENOMIC DNA]</scope>
    <source>
        <strain evidence="3">CC-503</strain>
    </source>
</reference>
<gene>
    <name evidence="2" type="ORF">CHLRE_15g640900v5</name>
</gene>
<dbReference type="OMA" id="YNPESSC"/>
<evidence type="ECO:0000313" key="2">
    <source>
        <dbReference type="EMBL" id="PNW72606.1"/>
    </source>
</evidence>
<feature type="region of interest" description="Disordered" evidence="1">
    <location>
        <begin position="35"/>
        <end position="58"/>
    </location>
</feature>
<dbReference type="InterPro" id="IPR029069">
    <property type="entry name" value="HotDog_dom_sf"/>
</dbReference>
<dbReference type="RefSeq" id="XP_042916377.1">
    <property type="nucleotide sequence ID" value="XM_043070654.1"/>
</dbReference>
<feature type="region of interest" description="Disordered" evidence="1">
    <location>
        <begin position="203"/>
        <end position="238"/>
    </location>
</feature>
<dbReference type="InParanoid" id="A0A2K3CWF4"/>
<sequence length="334" mass="33312">MTAGPQLVSACRNDATPVSNIGSLGAVLATVRHQSGAAHQSSSGRPKGWEQLQQDGHRVNPCNSPNHPAVVQGVLPTPEGDELSVQEAYNPESSCFGCGPSSPDGLQLRSHRMPGEGLGRLEARVTIPSRYCAFPGIVNGGILSTLMDCHGNWAAAVCLMDKGCLPRPPLTLTASMSVIFKEPTPPDTELILRSRVLSLRESAAASGSSSGGGTGAYGSSGSSGTSSGGGGAYGSSSGNKMAQAQAQKATVEVEVVVLQPLDAATAAAAAPPSSSLGPVQGAETAAAAAGAAGVAGAGDGSQGFVPGHGTGEPPMKILAVGRGVFKRLGALRAL</sequence>
<dbReference type="OrthoDB" id="506431at2759"/>
<dbReference type="Proteomes" id="UP000006906">
    <property type="component" value="Chromosome 15"/>
</dbReference>
<proteinExistence type="predicted"/>
<accession>A0A2K3CWF4</accession>